<dbReference type="PANTHER" id="PTHR11220">
    <property type="entry name" value="HEME-BINDING PROTEIN-RELATED"/>
    <property type="match status" value="1"/>
</dbReference>
<dbReference type="SUPFAM" id="SSF55136">
    <property type="entry name" value="Probable bacterial effector-binding domain"/>
    <property type="match status" value="1"/>
</dbReference>
<comment type="caution">
    <text evidence="3">The sequence shown here is derived from an EMBL/GenBank/DDBJ whole genome shotgun (WGS) entry which is preliminary data.</text>
</comment>
<evidence type="ECO:0000313" key="4">
    <source>
        <dbReference type="Proteomes" id="UP000604825"/>
    </source>
</evidence>
<dbReference type="OrthoDB" id="44820at2759"/>
<dbReference type="FunFam" id="3.20.80.10:FF:000008">
    <property type="entry name" value="SOUL heme-binding protein"/>
    <property type="match status" value="1"/>
</dbReference>
<dbReference type="Gene3D" id="3.20.80.10">
    <property type="entry name" value="Regulatory factor, effector binding domain"/>
    <property type="match status" value="1"/>
</dbReference>
<comment type="similarity">
    <text evidence="1">Belongs to the HEBP family.</text>
</comment>
<dbReference type="PANTHER" id="PTHR11220:SF50">
    <property type="entry name" value="SOUL HEME-BINDING FAMILY PROTEIN"/>
    <property type="match status" value="1"/>
</dbReference>
<evidence type="ECO:0000313" key="3">
    <source>
        <dbReference type="EMBL" id="CAD6336413.1"/>
    </source>
</evidence>
<name>A0A811S622_9POAL</name>
<feature type="region of interest" description="Disordered" evidence="2">
    <location>
        <begin position="35"/>
        <end position="80"/>
    </location>
</feature>
<feature type="compositionally biased region" description="Low complexity" evidence="2">
    <location>
        <begin position="50"/>
        <end position="66"/>
    </location>
</feature>
<proteinExistence type="inferred from homology"/>
<dbReference type="Pfam" id="PF04832">
    <property type="entry name" value="SOUL"/>
    <property type="match status" value="1"/>
</dbReference>
<dbReference type="Proteomes" id="UP000604825">
    <property type="component" value="Unassembled WGS sequence"/>
</dbReference>
<dbReference type="EMBL" id="CAJGYO010000018">
    <property type="protein sequence ID" value="CAD6336413.1"/>
    <property type="molecule type" value="Genomic_DNA"/>
</dbReference>
<evidence type="ECO:0008006" key="5">
    <source>
        <dbReference type="Google" id="ProtNLM"/>
    </source>
</evidence>
<dbReference type="AlphaFoldDB" id="A0A811S622"/>
<accession>A0A811S622</accession>
<dbReference type="InterPro" id="IPR018790">
    <property type="entry name" value="DUF2358"/>
</dbReference>
<keyword evidence="4" id="KW-1185">Reference proteome</keyword>
<protein>
    <recommendedName>
        <fullName evidence="5">SOUL heme-binding family protein</fullName>
    </recommendedName>
</protein>
<dbReference type="InterPro" id="IPR006917">
    <property type="entry name" value="SOUL_heme-bd"/>
</dbReference>
<evidence type="ECO:0000256" key="1">
    <source>
        <dbReference type="ARBA" id="ARBA00009817"/>
    </source>
</evidence>
<gene>
    <name evidence="3" type="ORF">NCGR_LOCUS60511</name>
</gene>
<dbReference type="Pfam" id="PF10184">
    <property type="entry name" value="DUF2358"/>
    <property type="match status" value="1"/>
</dbReference>
<dbReference type="InterPro" id="IPR011256">
    <property type="entry name" value="Reg_factor_effector_dom_sf"/>
</dbReference>
<organism evidence="3 4">
    <name type="scientific">Miscanthus lutarioriparius</name>
    <dbReference type="NCBI Taxonomy" id="422564"/>
    <lineage>
        <taxon>Eukaryota</taxon>
        <taxon>Viridiplantae</taxon>
        <taxon>Streptophyta</taxon>
        <taxon>Embryophyta</taxon>
        <taxon>Tracheophyta</taxon>
        <taxon>Spermatophyta</taxon>
        <taxon>Magnoliopsida</taxon>
        <taxon>Liliopsida</taxon>
        <taxon>Poales</taxon>
        <taxon>Poaceae</taxon>
        <taxon>PACMAD clade</taxon>
        <taxon>Panicoideae</taxon>
        <taxon>Andropogonodae</taxon>
        <taxon>Andropogoneae</taxon>
        <taxon>Saccharinae</taxon>
        <taxon>Miscanthus</taxon>
    </lineage>
</organism>
<reference evidence="3" key="1">
    <citation type="submission" date="2020-10" db="EMBL/GenBank/DDBJ databases">
        <authorList>
            <person name="Han B."/>
            <person name="Lu T."/>
            <person name="Zhao Q."/>
            <person name="Huang X."/>
            <person name="Zhao Y."/>
        </authorList>
    </citation>
    <scope>NUCLEOTIDE SEQUENCE</scope>
</reference>
<sequence length="404" mass="45175">MAAMANTTSLRSRLLILPPPPALPTAVSFRLRPCTTTASSSSQRRRPRLAARVAPPGGAVAPASAASKEDEQGEMGSGGGLSAADAERLCEFLRVDLPHLFDDVGIDRSAYDDRVRFRDPITRHDTIDGYLFNIRLLKLLFRPDFYLHAVKQTGPYELTTRWTMVMKFMLLPWKPELVFTGLSIMGVNPQNLKFNSHVDLWDSIQNNEYFSSEGLWDVIKQLRIYKTPDIETPNYLILKRTAHYEVRSYAPFLVVEAKGDKLAGSSGFNNVTGYIFGNNASSEKIPMTTPVFTQASDGTLSDVSIQIVLPMNKDLDSLPAPNTAVTLRKVEGGIAAVKKFSGRPKEEIVLQKEKDLRSQLLNDGLKPHPGCLLARYNDPRTKSFLMIDVTRWVWSFQCVIRKVK</sequence>
<evidence type="ECO:0000256" key="2">
    <source>
        <dbReference type="SAM" id="MobiDB-lite"/>
    </source>
</evidence>